<gene>
    <name evidence="2" type="ORF">CH063_10664</name>
    <name evidence="3" type="ORF">CH63R_10963</name>
</gene>
<reference evidence="3" key="3">
    <citation type="submission" date="2016-02" db="EMBL/GenBank/DDBJ databases">
        <title>Resequencing and annotation of the Colletotrichum higginsianum genome.</title>
        <authorList>
            <person name="O'Connell R."/>
            <person name="Zambounis A."/>
            <person name="Thon M."/>
            <person name="Dallery J.-F."/>
        </authorList>
    </citation>
    <scope>NUCLEOTIDE SEQUENCE [LARGE SCALE GENOMIC DNA]</scope>
    <source>
        <strain evidence="3">IMI 349063</strain>
    </source>
</reference>
<dbReference type="Proteomes" id="UP000092177">
    <property type="component" value="Unassembled WGS sequence"/>
</dbReference>
<dbReference type="STRING" id="759273.H1VIC5"/>
<dbReference type="EMBL" id="CACQ02003804">
    <property type="protein sequence ID" value="CCF39978.1"/>
    <property type="molecule type" value="Genomic_DNA"/>
</dbReference>
<accession>H1VIC5</accession>
<evidence type="ECO:0000313" key="2">
    <source>
        <dbReference type="EMBL" id="CCF39978.1"/>
    </source>
</evidence>
<protein>
    <recommendedName>
        <fullName evidence="6">WAP domain-containing protein</fullName>
    </recommendedName>
</protein>
<feature type="signal peptide" evidence="1">
    <location>
        <begin position="1"/>
        <end position="19"/>
    </location>
</feature>
<dbReference type="Proteomes" id="UP000007174">
    <property type="component" value="Unassembled WGS sequence"/>
</dbReference>
<dbReference type="AlphaFoldDB" id="H1VIC5"/>
<feature type="chain" id="PRO_5003555056" description="WAP domain-containing protein" evidence="1">
    <location>
        <begin position="20"/>
        <end position="132"/>
    </location>
</feature>
<dbReference type="KEGG" id="chig:CH63R_10963"/>
<organism evidence="2 4">
    <name type="scientific">Colletotrichum higginsianum (strain IMI 349063)</name>
    <name type="common">Crucifer anthracnose fungus</name>
    <dbReference type="NCBI Taxonomy" id="759273"/>
    <lineage>
        <taxon>Eukaryota</taxon>
        <taxon>Fungi</taxon>
        <taxon>Dikarya</taxon>
        <taxon>Ascomycota</taxon>
        <taxon>Pezizomycotina</taxon>
        <taxon>Sordariomycetes</taxon>
        <taxon>Hypocreomycetidae</taxon>
        <taxon>Glomerellales</taxon>
        <taxon>Glomerellaceae</taxon>
        <taxon>Colletotrichum</taxon>
        <taxon>Colletotrichum destructivum species complex</taxon>
    </lineage>
</organism>
<proteinExistence type="predicted"/>
<dbReference type="RefSeq" id="XP_018155361.1">
    <property type="nucleotide sequence ID" value="XM_018305937.1"/>
</dbReference>
<sequence>MVSIRTLATLTALVLGVTAQDPPPDAPPEEPAGPLLSLIPRPSIVLPEWPTTLVTLVPAPSGTLTCATVLCIPDYVCIETEGRPKCVPSNRCGNVNCPAGTRCCNASCNLCTAPDVMCTQQVCDSTLELPAE</sequence>
<reference evidence="2" key="1">
    <citation type="submission" date="2011-12" db="EMBL/GenBank/DDBJ databases">
        <title>The genome sequence of Colletotrichum higginsianum IMI 34906.</title>
        <authorList>
            <person name="Ma L.-J."/>
            <person name="O'Connell R."/>
            <person name="van Themaat E.V.L."/>
            <person name="Stueber K."/>
            <person name="Young S.K."/>
            <person name="Zeng Q."/>
            <person name="Gargeya S."/>
            <person name="Fitzgerald M."/>
            <person name="Haas B."/>
            <person name="Abouelleil A."/>
            <person name="Alvarado L."/>
            <person name="Arachchi H.M."/>
            <person name="Berlin A."/>
            <person name="Chapman S.B."/>
            <person name="Gearin G."/>
            <person name="Goldberg J."/>
            <person name="Griggs A."/>
            <person name="Gujja S."/>
            <person name="Hansen M."/>
            <person name="Heiman D."/>
            <person name="Howarth C."/>
            <person name="Larimer J."/>
            <person name="Lui A."/>
            <person name="MacDonald P.J.P."/>
            <person name="McCowen C."/>
            <person name="Montmayeur A."/>
            <person name="Murphy C."/>
            <person name="Neiman D."/>
            <person name="Pearson M."/>
            <person name="Priest M."/>
            <person name="Roberts A."/>
            <person name="Saif S."/>
            <person name="Shea T."/>
            <person name="Sisk P."/>
            <person name="Stolte C."/>
            <person name="Sykes S."/>
            <person name="Wortman J."/>
            <person name="Nusbaum C."/>
            <person name="Birren B."/>
        </authorList>
    </citation>
    <scope>NUCLEOTIDE SEQUENCE</scope>
    <source>
        <strain evidence="2">IMI 349063</strain>
    </source>
</reference>
<dbReference type="VEuPathDB" id="FungiDB:CH63R_10963"/>
<evidence type="ECO:0000256" key="1">
    <source>
        <dbReference type="SAM" id="SignalP"/>
    </source>
</evidence>
<reference evidence="4" key="2">
    <citation type="journal article" date="2012" name="Nat. Genet.">
        <title>Lifestyle transitions in plant pathogenic Colletotrichum fungi deciphered by genome and transcriptome analyses.</title>
        <authorList>
            <person name="O'Connell R.J."/>
            <person name="Thon M.R."/>
            <person name="Hacquard S."/>
            <person name="Amyotte S.G."/>
            <person name="Kleemann J."/>
            <person name="Torres M.F."/>
            <person name="Damm U."/>
            <person name="Buiate E.A."/>
            <person name="Epstein L."/>
            <person name="Alkan N."/>
            <person name="Altmueller J."/>
            <person name="Alvarado-Balderrama L."/>
            <person name="Bauser C.A."/>
            <person name="Becker C."/>
            <person name="Birren B.W."/>
            <person name="Chen Z."/>
            <person name="Choi J."/>
            <person name="Crouch J.A."/>
            <person name="Duvick J.P."/>
            <person name="Farman M.A."/>
            <person name="Gan P."/>
            <person name="Heiman D."/>
            <person name="Henrissat B."/>
            <person name="Howard R.J."/>
            <person name="Kabbage M."/>
            <person name="Koch C."/>
            <person name="Kracher B."/>
            <person name="Kubo Y."/>
            <person name="Law A.D."/>
            <person name="Lebrun M.-H."/>
            <person name="Lee Y.-H."/>
            <person name="Miyara I."/>
            <person name="Moore N."/>
            <person name="Neumann U."/>
            <person name="Nordstroem K."/>
            <person name="Panaccione D.G."/>
            <person name="Panstruga R."/>
            <person name="Place M."/>
            <person name="Proctor R.H."/>
            <person name="Prusky D."/>
            <person name="Rech G."/>
            <person name="Reinhardt R."/>
            <person name="Rollins J.A."/>
            <person name="Rounsley S."/>
            <person name="Schardl C.L."/>
            <person name="Schwartz D.C."/>
            <person name="Shenoy N."/>
            <person name="Shirasu K."/>
            <person name="Sikhakolli U.R."/>
            <person name="Stueber K."/>
            <person name="Sukno S.A."/>
            <person name="Sweigard J.A."/>
            <person name="Takano Y."/>
            <person name="Takahara H."/>
            <person name="Trail F."/>
            <person name="van der Does H.C."/>
            <person name="Voll L.M."/>
            <person name="Will I."/>
            <person name="Young S."/>
            <person name="Zeng Q."/>
            <person name="Zhang J."/>
            <person name="Zhou S."/>
            <person name="Dickman M.B."/>
            <person name="Schulze-Lefert P."/>
            <person name="Ver Loren van Themaat E."/>
            <person name="Ma L.-J."/>
            <person name="Vaillancourt L.J."/>
        </authorList>
    </citation>
    <scope>NUCLEOTIDE SEQUENCE [LARGE SCALE GENOMIC DNA]</scope>
    <source>
        <strain evidence="4">IMI 349063</strain>
    </source>
</reference>
<keyword evidence="1" id="KW-0732">Signal</keyword>
<keyword evidence="5" id="KW-1185">Reference proteome</keyword>
<evidence type="ECO:0000313" key="4">
    <source>
        <dbReference type="Proteomes" id="UP000007174"/>
    </source>
</evidence>
<dbReference type="HOGENOM" id="CLU_1916941_0_0_1"/>
<reference evidence="5" key="4">
    <citation type="journal article" date="2017" name="BMC Genomics">
        <title>Gapless genome assembly of Colletotrichum higginsianum reveals chromosome structure and association of transposable elements with secondary metabolite gene clusters.</title>
        <authorList>
            <person name="Dallery J.-F."/>
            <person name="Lapalu N."/>
            <person name="Zampounis A."/>
            <person name="Pigne S."/>
            <person name="Luyten I."/>
            <person name="Amselem J."/>
            <person name="Wittenberg A.H.J."/>
            <person name="Zhou S."/>
            <person name="de Queiroz M.V."/>
            <person name="Robin G.P."/>
            <person name="Auger A."/>
            <person name="Hainaut M."/>
            <person name="Henrissat B."/>
            <person name="Kim K.-T."/>
            <person name="Lee Y.-H."/>
            <person name="Lespinet O."/>
            <person name="Schwartz D.C."/>
            <person name="Thon M.R."/>
            <person name="O'Connell R.J."/>
        </authorList>
    </citation>
    <scope>NUCLEOTIDE SEQUENCE [LARGE SCALE GENOMIC DNA]</scope>
    <source>
        <strain evidence="5">IMI 349063</strain>
    </source>
</reference>
<dbReference type="eggNOG" id="ENOG502SUWW">
    <property type="taxonomic scope" value="Eukaryota"/>
</dbReference>
<name>H1VIC5_COLHI</name>
<evidence type="ECO:0008006" key="6">
    <source>
        <dbReference type="Google" id="ProtNLM"/>
    </source>
</evidence>
<dbReference type="EMBL" id="LTAN01000007">
    <property type="protein sequence ID" value="OBR06843.1"/>
    <property type="molecule type" value="Genomic_DNA"/>
</dbReference>
<dbReference type="OrthoDB" id="4846105at2759"/>
<dbReference type="GeneID" id="28870044"/>
<evidence type="ECO:0000313" key="5">
    <source>
        <dbReference type="Proteomes" id="UP000092177"/>
    </source>
</evidence>
<evidence type="ECO:0000313" key="3">
    <source>
        <dbReference type="EMBL" id="OBR06843.1"/>
    </source>
</evidence>